<keyword evidence="7 8" id="KW-0472">Membrane</keyword>
<dbReference type="InterPro" id="IPR003838">
    <property type="entry name" value="ABC3_permease_C"/>
</dbReference>
<evidence type="ECO:0000256" key="7">
    <source>
        <dbReference type="ARBA" id="ARBA00023136"/>
    </source>
</evidence>
<dbReference type="Pfam" id="PF02687">
    <property type="entry name" value="FtsX"/>
    <property type="match status" value="1"/>
</dbReference>
<dbReference type="GO" id="GO:0044874">
    <property type="term" value="P:lipoprotein localization to outer membrane"/>
    <property type="evidence" value="ECO:0007669"/>
    <property type="project" value="TreeGrafter"/>
</dbReference>
<dbReference type="PANTHER" id="PTHR30489">
    <property type="entry name" value="LIPOPROTEIN-RELEASING SYSTEM TRANSMEMBRANE PROTEIN LOLE"/>
    <property type="match status" value="1"/>
</dbReference>
<reference evidence="11" key="1">
    <citation type="journal article" date="2020" name="mSystems">
        <title>Genome- and Community-Level Interaction Insights into Carbon Utilization and Element Cycling Functions of Hydrothermarchaeota in Hydrothermal Sediment.</title>
        <authorList>
            <person name="Zhou Z."/>
            <person name="Liu Y."/>
            <person name="Xu W."/>
            <person name="Pan J."/>
            <person name="Luo Z.H."/>
            <person name="Li M."/>
        </authorList>
    </citation>
    <scope>NUCLEOTIDE SEQUENCE [LARGE SCALE GENOMIC DNA]</scope>
    <source>
        <strain evidence="11">SpSt-477</strain>
    </source>
</reference>
<evidence type="ECO:0000313" key="11">
    <source>
        <dbReference type="EMBL" id="HGU32071.1"/>
    </source>
</evidence>
<keyword evidence="4" id="KW-1003">Cell membrane</keyword>
<proteinExistence type="inferred from homology"/>
<dbReference type="InterPro" id="IPR051447">
    <property type="entry name" value="Lipoprotein-release_system"/>
</dbReference>
<dbReference type="PANTHER" id="PTHR30489:SF0">
    <property type="entry name" value="LIPOPROTEIN-RELEASING SYSTEM TRANSMEMBRANE PROTEIN LOLE"/>
    <property type="match status" value="1"/>
</dbReference>
<evidence type="ECO:0000256" key="3">
    <source>
        <dbReference type="ARBA" id="ARBA00022448"/>
    </source>
</evidence>
<feature type="transmembrane region" description="Helical" evidence="8">
    <location>
        <begin position="329"/>
        <end position="351"/>
    </location>
</feature>
<dbReference type="NCBIfam" id="TIGR02212">
    <property type="entry name" value="lolCE"/>
    <property type="match status" value="1"/>
</dbReference>
<evidence type="ECO:0000256" key="8">
    <source>
        <dbReference type="SAM" id="Phobius"/>
    </source>
</evidence>
<dbReference type="InterPro" id="IPR011925">
    <property type="entry name" value="LolCE_TM"/>
</dbReference>
<evidence type="ECO:0000256" key="4">
    <source>
        <dbReference type="ARBA" id="ARBA00022475"/>
    </source>
</evidence>
<keyword evidence="3" id="KW-0813">Transport</keyword>
<keyword evidence="5 8" id="KW-0812">Transmembrane</keyword>
<accession>A0A7C4RQA7</accession>
<feature type="transmembrane region" description="Helical" evidence="8">
    <location>
        <begin position="20"/>
        <end position="49"/>
    </location>
</feature>
<name>A0A7C4RQA7_9BACT</name>
<dbReference type="Pfam" id="PF12704">
    <property type="entry name" value="MacB_PCD"/>
    <property type="match status" value="1"/>
</dbReference>
<protein>
    <submittedName>
        <fullName evidence="11">Lipoprotein-releasing ABC transporter permease subunit</fullName>
    </submittedName>
</protein>
<gene>
    <name evidence="11" type="ORF">ENS29_04355</name>
</gene>
<dbReference type="GO" id="GO:0098797">
    <property type="term" value="C:plasma membrane protein complex"/>
    <property type="evidence" value="ECO:0007669"/>
    <property type="project" value="TreeGrafter"/>
</dbReference>
<evidence type="ECO:0000259" key="9">
    <source>
        <dbReference type="Pfam" id="PF02687"/>
    </source>
</evidence>
<evidence type="ECO:0000256" key="2">
    <source>
        <dbReference type="ARBA" id="ARBA00005236"/>
    </source>
</evidence>
<comment type="caution">
    <text evidence="11">The sequence shown here is derived from an EMBL/GenBank/DDBJ whole genome shotgun (WGS) entry which is preliminary data.</text>
</comment>
<feature type="domain" description="MacB-like periplasmic core" evidence="10">
    <location>
        <begin position="25"/>
        <end position="244"/>
    </location>
</feature>
<evidence type="ECO:0000256" key="1">
    <source>
        <dbReference type="ARBA" id="ARBA00004651"/>
    </source>
</evidence>
<feature type="transmembrane region" description="Helical" evidence="8">
    <location>
        <begin position="276"/>
        <end position="301"/>
    </location>
</feature>
<feature type="transmembrane region" description="Helical" evidence="8">
    <location>
        <begin position="371"/>
        <end position="394"/>
    </location>
</feature>
<evidence type="ECO:0000259" key="10">
    <source>
        <dbReference type="Pfam" id="PF12704"/>
    </source>
</evidence>
<evidence type="ECO:0000256" key="5">
    <source>
        <dbReference type="ARBA" id="ARBA00022692"/>
    </source>
</evidence>
<dbReference type="InterPro" id="IPR025857">
    <property type="entry name" value="MacB_PCD"/>
</dbReference>
<dbReference type="EMBL" id="DSUH01000097">
    <property type="protein sequence ID" value="HGU32071.1"/>
    <property type="molecule type" value="Genomic_DNA"/>
</dbReference>
<dbReference type="GO" id="GO:0042953">
    <property type="term" value="P:lipoprotein transport"/>
    <property type="evidence" value="ECO:0007669"/>
    <property type="project" value="InterPro"/>
</dbReference>
<sequence length="411" mass="45056">MRFEWFIAGRYLRAKQRQTFISLITLLSIAGVTVGVMALIIVIAVMAGFEADLKSRILGVESHIVVMKQTERFEEYERVQEAIAQIPGVIGTTPFLTTQAMIRSAGGISGTVVRGIDPRSVGTVIGILDKETLDALMTSQEQHSDAALPPGIVLGKELARHLGVMKGDIVHLISPKGTLTPAGFSPSMKRFRVVGRFESGMYEYDGSLCFVHIEAAQSMLGMDRAVSGIEVKLADVYQARDIAHTITGILGKTFWVRDWMQMNRNLFSALKLEKTVMFIILALIILVAAFNIASSLIMMVMEKTRDIAILKAMGATDTHIRRIFVLKGMIIGVVGTTLGGILGIVLCLLLKRYQFIDLPGDVYYLSKLPVLLKTADIVMIAASSLVICFLSTLYPSRQAARLNPVEAIRHG</sequence>
<keyword evidence="11" id="KW-0449">Lipoprotein</keyword>
<dbReference type="AlphaFoldDB" id="A0A7C4RQA7"/>
<organism evidence="11">
    <name type="scientific">Desulfatirhabdium butyrativorans</name>
    <dbReference type="NCBI Taxonomy" id="340467"/>
    <lineage>
        <taxon>Bacteria</taxon>
        <taxon>Pseudomonadati</taxon>
        <taxon>Thermodesulfobacteriota</taxon>
        <taxon>Desulfobacteria</taxon>
        <taxon>Desulfobacterales</taxon>
        <taxon>Desulfatirhabdiaceae</taxon>
        <taxon>Desulfatirhabdium</taxon>
    </lineage>
</organism>
<keyword evidence="6 8" id="KW-1133">Transmembrane helix</keyword>
<feature type="domain" description="ABC3 transporter permease C-terminal" evidence="9">
    <location>
        <begin position="278"/>
        <end position="404"/>
    </location>
</feature>
<comment type="subcellular location">
    <subcellularLocation>
        <location evidence="1">Cell membrane</location>
        <topology evidence="1">Multi-pass membrane protein</topology>
    </subcellularLocation>
</comment>
<comment type="similarity">
    <text evidence="2">Belongs to the ABC-4 integral membrane protein family. LolC/E subfamily.</text>
</comment>
<evidence type="ECO:0000256" key="6">
    <source>
        <dbReference type="ARBA" id="ARBA00022989"/>
    </source>
</evidence>